<dbReference type="GO" id="GO:0016020">
    <property type="term" value="C:membrane"/>
    <property type="evidence" value="ECO:0007669"/>
    <property type="project" value="UniProtKB-SubCell"/>
</dbReference>
<evidence type="ECO:0000256" key="2">
    <source>
        <dbReference type="ARBA" id="ARBA00022692"/>
    </source>
</evidence>
<dbReference type="PANTHER" id="PTHR11040">
    <property type="entry name" value="ZINC/IRON TRANSPORTER"/>
    <property type="match status" value="1"/>
</dbReference>
<accession>A0A9K3PDR0</accession>
<dbReference type="PANTHER" id="PTHR11040:SF140">
    <property type="entry name" value="ZRT (ZRT), IRT- (IRT-) LIKE PROTEIN TRANSPORTER"/>
    <property type="match status" value="1"/>
</dbReference>
<evidence type="ECO:0000256" key="3">
    <source>
        <dbReference type="ARBA" id="ARBA00022989"/>
    </source>
</evidence>
<feature type="compositionally biased region" description="Pro residues" evidence="5">
    <location>
        <begin position="136"/>
        <end position="145"/>
    </location>
</feature>
<comment type="subcellular location">
    <subcellularLocation>
        <location evidence="1">Membrane</location>
        <topology evidence="1">Multi-pass membrane protein</topology>
    </subcellularLocation>
</comment>
<evidence type="ECO:0000256" key="6">
    <source>
        <dbReference type="SAM" id="Phobius"/>
    </source>
</evidence>
<dbReference type="Pfam" id="PF02535">
    <property type="entry name" value="Zip"/>
    <property type="match status" value="1"/>
</dbReference>
<feature type="transmembrane region" description="Helical" evidence="6">
    <location>
        <begin position="6"/>
        <end position="24"/>
    </location>
</feature>
<comment type="caution">
    <text evidence="7">The sequence shown here is derived from an EMBL/GenBank/DDBJ whole genome shotgun (WGS) entry which is preliminary data.</text>
</comment>
<evidence type="ECO:0000313" key="7">
    <source>
        <dbReference type="EMBL" id="KAG7341324.1"/>
    </source>
</evidence>
<feature type="transmembrane region" description="Helical" evidence="6">
    <location>
        <begin position="364"/>
        <end position="385"/>
    </location>
</feature>
<dbReference type="OrthoDB" id="448280at2759"/>
<dbReference type="Proteomes" id="UP000693970">
    <property type="component" value="Unassembled WGS sequence"/>
</dbReference>
<keyword evidence="3 6" id="KW-1133">Transmembrane helix</keyword>
<name>A0A9K3PDR0_9STRA</name>
<evidence type="ECO:0000313" key="8">
    <source>
        <dbReference type="Proteomes" id="UP000693970"/>
    </source>
</evidence>
<dbReference type="GO" id="GO:0005385">
    <property type="term" value="F:zinc ion transmembrane transporter activity"/>
    <property type="evidence" value="ECO:0007669"/>
    <property type="project" value="TreeGrafter"/>
</dbReference>
<dbReference type="EMBL" id="JAGRRH010000026">
    <property type="protein sequence ID" value="KAG7341324.1"/>
    <property type="molecule type" value="Genomic_DNA"/>
</dbReference>
<sequence>MEQHDINKCLIALAIAIVSFVSAVAPMKLIHLDAHFFSVGNLLSSGILLAAGLVHQLPDSIKKLEKSLPMKFPIGPFVSGLTFCAFMILEEYLHTQFSDRHFPATRQPTNDDHGEHDHAHQHQHQTSFDNENAPLLFPPPIPPPSKNNVKRQQSAPSATQYTRGCCGDIESRGCPQPICRHESLVVSQPDNAESGTLQSFRSKTFALEHQHHHHQDHVAEHMHGSLLASIILLFALSIHSILEGVAIGISTNKAEVLSTTTAVLAHKAFASYALGSSMVASQMNERHFFVLVSIFSICSVLGIFLGMVFEQVSRNSKDSWFTGIIQAMVAGTFLFVSIVEIGMKEILLCRDSKLMGDKMTRKEMEWNKLAAFLFGYLAMSSLAVII</sequence>
<keyword evidence="2 6" id="KW-0812">Transmembrane</keyword>
<feature type="compositionally biased region" description="Basic and acidic residues" evidence="5">
    <location>
        <begin position="109"/>
        <end position="120"/>
    </location>
</feature>
<dbReference type="InterPro" id="IPR003689">
    <property type="entry name" value="ZIP"/>
</dbReference>
<feature type="transmembrane region" description="Helical" evidence="6">
    <location>
        <begin position="36"/>
        <end position="54"/>
    </location>
</feature>
<feature type="transmembrane region" description="Helical" evidence="6">
    <location>
        <begin position="226"/>
        <end position="250"/>
    </location>
</feature>
<feature type="transmembrane region" description="Helical" evidence="6">
    <location>
        <begin position="320"/>
        <end position="343"/>
    </location>
</feature>
<protein>
    <submittedName>
        <fullName evidence="7">ZIP zinc transporter</fullName>
    </submittedName>
</protein>
<reference evidence="7" key="2">
    <citation type="submission" date="2021-04" db="EMBL/GenBank/DDBJ databases">
        <authorList>
            <person name="Podell S."/>
        </authorList>
    </citation>
    <scope>NUCLEOTIDE SEQUENCE</scope>
    <source>
        <strain evidence="7">Hildebrandi</strain>
    </source>
</reference>
<organism evidence="7 8">
    <name type="scientific">Nitzschia inconspicua</name>
    <dbReference type="NCBI Taxonomy" id="303405"/>
    <lineage>
        <taxon>Eukaryota</taxon>
        <taxon>Sar</taxon>
        <taxon>Stramenopiles</taxon>
        <taxon>Ochrophyta</taxon>
        <taxon>Bacillariophyta</taxon>
        <taxon>Bacillariophyceae</taxon>
        <taxon>Bacillariophycidae</taxon>
        <taxon>Bacillariales</taxon>
        <taxon>Bacillariaceae</taxon>
        <taxon>Nitzschia</taxon>
    </lineage>
</organism>
<dbReference type="AlphaFoldDB" id="A0A9K3PDR0"/>
<evidence type="ECO:0000256" key="4">
    <source>
        <dbReference type="ARBA" id="ARBA00023136"/>
    </source>
</evidence>
<gene>
    <name evidence="7" type="ORF">IV203_023275</name>
</gene>
<proteinExistence type="predicted"/>
<feature type="transmembrane region" description="Helical" evidence="6">
    <location>
        <begin position="256"/>
        <end position="275"/>
    </location>
</feature>
<feature type="compositionally biased region" description="Polar residues" evidence="5">
    <location>
        <begin position="146"/>
        <end position="161"/>
    </location>
</feature>
<keyword evidence="8" id="KW-1185">Reference proteome</keyword>
<feature type="transmembrane region" description="Helical" evidence="6">
    <location>
        <begin position="74"/>
        <end position="93"/>
    </location>
</feature>
<keyword evidence="4 6" id="KW-0472">Membrane</keyword>
<evidence type="ECO:0000256" key="1">
    <source>
        <dbReference type="ARBA" id="ARBA00004141"/>
    </source>
</evidence>
<feature type="transmembrane region" description="Helical" evidence="6">
    <location>
        <begin position="287"/>
        <end position="308"/>
    </location>
</feature>
<feature type="region of interest" description="Disordered" evidence="5">
    <location>
        <begin position="103"/>
        <end position="161"/>
    </location>
</feature>
<evidence type="ECO:0000256" key="5">
    <source>
        <dbReference type="SAM" id="MobiDB-lite"/>
    </source>
</evidence>
<reference evidence="7" key="1">
    <citation type="journal article" date="2021" name="Sci. Rep.">
        <title>Diploid genomic architecture of Nitzschia inconspicua, an elite biomass production diatom.</title>
        <authorList>
            <person name="Oliver A."/>
            <person name="Podell S."/>
            <person name="Pinowska A."/>
            <person name="Traller J.C."/>
            <person name="Smith S.R."/>
            <person name="McClure R."/>
            <person name="Beliaev A."/>
            <person name="Bohutskyi P."/>
            <person name="Hill E.A."/>
            <person name="Rabines A."/>
            <person name="Zheng H."/>
            <person name="Allen L.Z."/>
            <person name="Kuo A."/>
            <person name="Grigoriev I.V."/>
            <person name="Allen A.E."/>
            <person name="Hazlebeck D."/>
            <person name="Allen E.E."/>
        </authorList>
    </citation>
    <scope>NUCLEOTIDE SEQUENCE</scope>
    <source>
        <strain evidence="7">Hildebrandi</strain>
    </source>
</reference>